<dbReference type="Proteomes" id="UP000277928">
    <property type="component" value="Unassembled WGS sequence"/>
</dbReference>
<dbReference type="Gene3D" id="1.10.10.1870">
    <property type="entry name" value="ShTK domain-like"/>
    <property type="match status" value="1"/>
</dbReference>
<evidence type="ECO:0000256" key="1">
    <source>
        <dbReference type="PROSITE-ProRule" id="PRU01005"/>
    </source>
</evidence>
<accession>A0A3P6TMP3</accession>
<protein>
    <recommendedName>
        <fullName evidence="4">ShKT domain-containing protein</fullName>
    </recommendedName>
</protein>
<evidence type="ECO:0000256" key="3">
    <source>
        <dbReference type="SAM" id="SignalP"/>
    </source>
</evidence>
<feature type="disulfide bond" evidence="1">
    <location>
        <begin position="157"/>
        <end position="191"/>
    </location>
</feature>
<reference evidence="5 6" key="1">
    <citation type="submission" date="2018-08" db="EMBL/GenBank/DDBJ databases">
        <authorList>
            <person name="Laetsch R D."/>
            <person name="Stevens L."/>
            <person name="Kumar S."/>
            <person name="Blaxter L. M."/>
        </authorList>
    </citation>
    <scope>NUCLEOTIDE SEQUENCE [LARGE SCALE GENOMIC DNA]</scope>
</reference>
<dbReference type="InterPro" id="IPR003582">
    <property type="entry name" value="ShKT_dom"/>
</dbReference>
<evidence type="ECO:0000259" key="4">
    <source>
        <dbReference type="PROSITE" id="PS51670"/>
    </source>
</evidence>
<dbReference type="PROSITE" id="PS51670">
    <property type="entry name" value="SHKT"/>
    <property type="match status" value="3"/>
</dbReference>
<feature type="chain" id="PRO_5018289119" description="ShKT domain-containing protein" evidence="3">
    <location>
        <begin position="20"/>
        <end position="660"/>
    </location>
</feature>
<sequence length="660" mass="75319">MVSILVLILTLLTIQRISCQAEQCDCDDEYGSPFCDGIQNKDEECYVGGDKSKLSPKGIHCAKSCETCCMLPRFQCVDRGVRLDCNKIKTSGLCKTTNGVLLSLFSTECPKTCGLCGQECIDSNPVICNILKSNCENDESRRLCPRTCNVCRPLNICFDTTEYCSTLKDSCNDPKFKPLMQSSCNETCGFCHSESSTMKPGSNGQQCIDEDSRYDVKFVIIDAPKARIMLPSCNWTVYSDILYCEIQWSITKFVRIRHCNHPKYYYGTWSNKLYYLCHNDESLSNETLFINESLGVELIRYGYKDLAPGFVSLDDVTTVDYLGQIIALDVTGNEQYPNWLQPFQREDALRPEAERLLNCIVRDKIYYVLQTTLTQFCIIETLILSFRMTVHLLPSIFNKVMLAKFLQSNKSSTLFSIENDRLPINVLSLIITQQKSMIGERQISGVTIGTLDMDTFISITLAVPLYTCLFIIISILFVSLLEMCSSFDFAAFQRSMEEHLRQRVEPRQMRHPSQLNEHSSFIEHLIAERIRFQEEQRQYETRLSVPVVVRFRIPTSMVDVVVGAECQRSHLIAYVTETELLLPYRFRSSAFTISGLERNIRKALRMIEEIVNEECRSPNTSTYTFIADPNVAESGTDYILCNGPVREAKYRPGREGMDRG</sequence>
<proteinExistence type="predicted"/>
<dbReference type="AlphaFoldDB" id="A0A3P6TMP3"/>
<gene>
    <name evidence="5" type="ORF">NLS_LOCUS4888</name>
</gene>
<dbReference type="SMART" id="SM00254">
    <property type="entry name" value="ShKT"/>
    <property type="match status" value="4"/>
</dbReference>
<feature type="disulfide bond" evidence="1">
    <location>
        <begin position="135"/>
        <end position="148"/>
    </location>
</feature>
<dbReference type="Pfam" id="PF01549">
    <property type="entry name" value="ShK"/>
    <property type="match status" value="3"/>
</dbReference>
<name>A0A3P6TMP3_LITSI</name>
<dbReference type="Gene3D" id="1.10.10.1940">
    <property type="match status" value="1"/>
</dbReference>
<dbReference type="STRING" id="42156.A0A3P6TMP3"/>
<evidence type="ECO:0000256" key="2">
    <source>
        <dbReference type="SAM" id="Phobius"/>
    </source>
</evidence>
<keyword evidence="3" id="KW-0732">Signal</keyword>
<feature type="signal peptide" evidence="3">
    <location>
        <begin position="1"/>
        <end position="19"/>
    </location>
</feature>
<keyword evidence="1" id="KW-1015">Disulfide bond</keyword>
<keyword evidence="2" id="KW-0472">Membrane</keyword>
<dbReference type="OrthoDB" id="5813795at2759"/>
<dbReference type="EMBL" id="UYRX01000335">
    <property type="protein sequence ID" value="VDK80390.1"/>
    <property type="molecule type" value="Genomic_DNA"/>
</dbReference>
<dbReference type="SUPFAM" id="SSF54791">
    <property type="entry name" value="Eukaryotic type KH-domain (KH-domain type I)"/>
    <property type="match status" value="1"/>
</dbReference>
<keyword evidence="6" id="KW-1185">Reference proteome</keyword>
<feature type="domain" description="ShKT" evidence="4">
    <location>
        <begin position="76"/>
        <end position="116"/>
    </location>
</feature>
<dbReference type="GO" id="GO:0003723">
    <property type="term" value="F:RNA binding"/>
    <property type="evidence" value="ECO:0007669"/>
    <property type="project" value="InterPro"/>
</dbReference>
<comment type="caution">
    <text evidence="1">Lacks conserved residue(s) required for the propagation of feature annotation.</text>
</comment>
<evidence type="ECO:0000313" key="5">
    <source>
        <dbReference type="EMBL" id="VDK80390.1"/>
    </source>
</evidence>
<keyword evidence="2" id="KW-0812">Transmembrane</keyword>
<organism evidence="5 6">
    <name type="scientific">Litomosoides sigmodontis</name>
    <name type="common">Filarial nematode worm</name>
    <dbReference type="NCBI Taxonomy" id="42156"/>
    <lineage>
        <taxon>Eukaryota</taxon>
        <taxon>Metazoa</taxon>
        <taxon>Ecdysozoa</taxon>
        <taxon>Nematoda</taxon>
        <taxon>Chromadorea</taxon>
        <taxon>Rhabditida</taxon>
        <taxon>Spirurina</taxon>
        <taxon>Spiruromorpha</taxon>
        <taxon>Filarioidea</taxon>
        <taxon>Onchocercidae</taxon>
        <taxon>Litomosoides</taxon>
    </lineage>
</organism>
<feature type="domain" description="ShKT" evidence="4">
    <location>
        <begin position="157"/>
        <end position="191"/>
    </location>
</feature>
<feature type="domain" description="ShKT" evidence="4">
    <location>
        <begin position="120"/>
        <end position="151"/>
    </location>
</feature>
<keyword evidence="2" id="KW-1133">Transmembrane helix</keyword>
<dbReference type="InterPro" id="IPR036612">
    <property type="entry name" value="KH_dom_type_1_sf"/>
</dbReference>
<feature type="transmembrane region" description="Helical" evidence="2">
    <location>
        <begin position="456"/>
        <end position="481"/>
    </location>
</feature>
<evidence type="ECO:0000313" key="6">
    <source>
        <dbReference type="Proteomes" id="UP000277928"/>
    </source>
</evidence>